<feature type="compositionally biased region" description="Basic and acidic residues" evidence="1">
    <location>
        <begin position="1"/>
        <end position="14"/>
    </location>
</feature>
<name>A0AAN9TZS2_9HEMI</name>
<accession>A0AAN9TZS2</accession>
<organism evidence="2 3">
    <name type="scientific">Parthenolecanium corni</name>
    <dbReference type="NCBI Taxonomy" id="536013"/>
    <lineage>
        <taxon>Eukaryota</taxon>
        <taxon>Metazoa</taxon>
        <taxon>Ecdysozoa</taxon>
        <taxon>Arthropoda</taxon>
        <taxon>Hexapoda</taxon>
        <taxon>Insecta</taxon>
        <taxon>Pterygota</taxon>
        <taxon>Neoptera</taxon>
        <taxon>Paraneoptera</taxon>
        <taxon>Hemiptera</taxon>
        <taxon>Sternorrhyncha</taxon>
        <taxon>Coccoidea</taxon>
        <taxon>Coccidae</taxon>
        <taxon>Parthenolecanium</taxon>
    </lineage>
</organism>
<gene>
    <name evidence="2" type="ORF">V9T40_009735</name>
</gene>
<dbReference type="AlphaFoldDB" id="A0AAN9TZS2"/>
<sequence length="134" mass="13991">MSVSPKLDKNEKLSSDSTATVVEPIRKSSKYVMTCGTPSPPPAKSPETATTKNAQNSFTSFSISSILSKQNTSEKANAAGSSPLIAGDTKVTSESAAVLSLHPPPAAFMSHLGSSTSMHSCTSDSSLMLSRYVY</sequence>
<feature type="region of interest" description="Disordered" evidence="1">
    <location>
        <begin position="1"/>
        <end position="54"/>
    </location>
</feature>
<dbReference type="EMBL" id="JBBCAQ010000010">
    <property type="protein sequence ID" value="KAK7602294.1"/>
    <property type="molecule type" value="Genomic_DNA"/>
</dbReference>
<comment type="caution">
    <text evidence="2">The sequence shown here is derived from an EMBL/GenBank/DDBJ whole genome shotgun (WGS) entry which is preliminary data.</text>
</comment>
<evidence type="ECO:0000313" key="3">
    <source>
        <dbReference type="Proteomes" id="UP001367676"/>
    </source>
</evidence>
<proteinExistence type="predicted"/>
<dbReference type="Proteomes" id="UP001367676">
    <property type="component" value="Unassembled WGS sequence"/>
</dbReference>
<keyword evidence="3" id="KW-1185">Reference proteome</keyword>
<protein>
    <submittedName>
        <fullName evidence="2">Uncharacterized protein</fullName>
    </submittedName>
</protein>
<evidence type="ECO:0000256" key="1">
    <source>
        <dbReference type="SAM" id="MobiDB-lite"/>
    </source>
</evidence>
<reference evidence="2 3" key="1">
    <citation type="submission" date="2024-03" db="EMBL/GenBank/DDBJ databases">
        <title>Adaptation during the transition from Ophiocordyceps entomopathogen to insect associate is accompanied by gene loss and intensified selection.</title>
        <authorList>
            <person name="Ward C.M."/>
            <person name="Onetto C.A."/>
            <person name="Borneman A.R."/>
        </authorList>
    </citation>
    <scope>NUCLEOTIDE SEQUENCE [LARGE SCALE GENOMIC DNA]</scope>
    <source>
        <strain evidence="2">AWRI1</strain>
        <tissue evidence="2">Single Adult Female</tissue>
    </source>
</reference>
<evidence type="ECO:0000313" key="2">
    <source>
        <dbReference type="EMBL" id="KAK7602294.1"/>
    </source>
</evidence>